<dbReference type="EMBL" id="CP069213">
    <property type="protein sequence ID" value="QRH01422.1"/>
    <property type="molecule type" value="Genomic_DNA"/>
</dbReference>
<dbReference type="SUPFAM" id="SSF46785">
    <property type="entry name" value="Winged helix' DNA-binding domain"/>
    <property type="match status" value="1"/>
</dbReference>
<dbReference type="InterPro" id="IPR036390">
    <property type="entry name" value="WH_DNA-bd_sf"/>
</dbReference>
<proteinExistence type="inferred from homology"/>
<dbReference type="CDD" id="cd08422">
    <property type="entry name" value="PBP2_CrgA_like"/>
    <property type="match status" value="1"/>
</dbReference>
<keyword evidence="7" id="KW-1185">Reference proteome</keyword>
<dbReference type="PANTHER" id="PTHR30537">
    <property type="entry name" value="HTH-TYPE TRANSCRIPTIONAL REGULATOR"/>
    <property type="match status" value="1"/>
</dbReference>
<dbReference type="PANTHER" id="PTHR30537:SF21">
    <property type="entry name" value="HTH-TYPE TRANSCRIPTIONAL REGULATOR SINR-RELATED"/>
    <property type="match status" value="1"/>
</dbReference>
<evidence type="ECO:0000256" key="2">
    <source>
        <dbReference type="ARBA" id="ARBA00023015"/>
    </source>
</evidence>
<dbReference type="InterPro" id="IPR036388">
    <property type="entry name" value="WH-like_DNA-bd_sf"/>
</dbReference>
<dbReference type="PROSITE" id="PS50931">
    <property type="entry name" value="HTH_LYSR"/>
    <property type="match status" value="1"/>
</dbReference>
<dbReference type="SUPFAM" id="SSF53850">
    <property type="entry name" value="Periplasmic binding protein-like II"/>
    <property type="match status" value="1"/>
</dbReference>
<dbReference type="RefSeq" id="WP_203325100.1">
    <property type="nucleotide sequence ID" value="NZ_CP069213.1"/>
</dbReference>
<evidence type="ECO:0000256" key="3">
    <source>
        <dbReference type="ARBA" id="ARBA00023125"/>
    </source>
</evidence>
<dbReference type="Pfam" id="PF00126">
    <property type="entry name" value="HTH_1"/>
    <property type="match status" value="1"/>
</dbReference>
<comment type="similarity">
    <text evidence="1">Belongs to the LysR transcriptional regulatory family.</text>
</comment>
<dbReference type="InterPro" id="IPR058163">
    <property type="entry name" value="LysR-type_TF_proteobact-type"/>
</dbReference>
<sequence length="324" mass="35588">MLTTDLALFVRVAEAGSISAAAAELDMTPASASAAIKRLEKQLGSALFIRTTRSLRLSQAGERYLGHCREALSALELGRMALSSERGTVEGTLRISVSSDFGRNIFLPWLDELMEQHPGLEVQLELGDKVSSLFRSNIDVALRYGMPQDSEAVAFSIGHLYRQLAASPLYLAREGTPTTPDELAAHQCLLYKRADKTHDLWHFFSGDEEHRVRVSGRRSCNDAEIARRWAVAGQGLVYKSRLDLATDLLDGRLVPLLTEYGTEPLELYLLCPGRAQVTPAVLALRDMLRAKVAERLAQLDKAMLDKAMLDKAMTGSAASDEGWG</sequence>
<protein>
    <submittedName>
        <fullName evidence="6">LysR family transcriptional regulator</fullName>
    </submittedName>
</protein>
<evidence type="ECO:0000256" key="1">
    <source>
        <dbReference type="ARBA" id="ARBA00009437"/>
    </source>
</evidence>
<dbReference type="Gene3D" id="1.10.10.10">
    <property type="entry name" value="Winged helix-like DNA-binding domain superfamily/Winged helix DNA-binding domain"/>
    <property type="match status" value="1"/>
</dbReference>
<evidence type="ECO:0000256" key="4">
    <source>
        <dbReference type="ARBA" id="ARBA00023163"/>
    </source>
</evidence>
<keyword evidence="4" id="KW-0804">Transcription</keyword>
<evidence type="ECO:0000313" key="7">
    <source>
        <dbReference type="Proteomes" id="UP000596252"/>
    </source>
</evidence>
<accession>A0ABX7G2C2</accession>
<gene>
    <name evidence="6" type="ORF">JQC75_16470</name>
</gene>
<evidence type="ECO:0000313" key="6">
    <source>
        <dbReference type="EMBL" id="QRH01422.1"/>
    </source>
</evidence>
<dbReference type="Pfam" id="PF03466">
    <property type="entry name" value="LysR_substrate"/>
    <property type="match status" value="1"/>
</dbReference>
<organism evidence="6 7">
    <name type="scientific">Shewanella litorisediminis</name>
    <dbReference type="NCBI Taxonomy" id="1173586"/>
    <lineage>
        <taxon>Bacteria</taxon>
        <taxon>Pseudomonadati</taxon>
        <taxon>Pseudomonadota</taxon>
        <taxon>Gammaproteobacteria</taxon>
        <taxon>Alteromonadales</taxon>
        <taxon>Shewanellaceae</taxon>
        <taxon>Shewanella</taxon>
    </lineage>
</organism>
<dbReference type="InterPro" id="IPR005119">
    <property type="entry name" value="LysR_subst-bd"/>
</dbReference>
<feature type="domain" description="HTH lysR-type" evidence="5">
    <location>
        <begin position="1"/>
        <end position="58"/>
    </location>
</feature>
<keyword evidence="2" id="KW-0805">Transcription regulation</keyword>
<evidence type="ECO:0000259" key="5">
    <source>
        <dbReference type="PROSITE" id="PS50931"/>
    </source>
</evidence>
<dbReference type="Gene3D" id="3.40.190.290">
    <property type="match status" value="1"/>
</dbReference>
<reference evidence="6 7" key="1">
    <citation type="journal article" date="2012" name="Antonie Van Leeuwenhoek">
        <title>Shewanella litorisediminis sp. nov., a gammaproteobacterium isolated from a tidal flat sediment.</title>
        <authorList>
            <person name="Lee M.H."/>
            <person name="Yoon J.H."/>
        </authorList>
    </citation>
    <scope>NUCLEOTIDE SEQUENCE [LARGE SCALE GENOMIC DNA]</scope>
    <source>
        <strain evidence="6 7">SMK1-12</strain>
    </source>
</reference>
<dbReference type="InterPro" id="IPR000847">
    <property type="entry name" value="LysR_HTH_N"/>
</dbReference>
<dbReference type="Proteomes" id="UP000596252">
    <property type="component" value="Chromosome"/>
</dbReference>
<name>A0ABX7G2C2_9GAMM</name>
<keyword evidence="3" id="KW-0238">DNA-binding</keyword>